<dbReference type="Proteomes" id="UP001560045">
    <property type="component" value="Unassembled WGS sequence"/>
</dbReference>
<accession>A0ABV3X8P2</accession>
<name>A0ABV3X8P2_9ACTN</name>
<organism evidence="2 3">
    <name type="scientific">Geodermatophilus maliterrae</name>
    <dbReference type="NCBI Taxonomy" id="3162531"/>
    <lineage>
        <taxon>Bacteria</taxon>
        <taxon>Bacillati</taxon>
        <taxon>Actinomycetota</taxon>
        <taxon>Actinomycetes</taxon>
        <taxon>Geodermatophilales</taxon>
        <taxon>Geodermatophilaceae</taxon>
        <taxon>Geodermatophilus</taxon>
    </lineage>
</organism>
<evidence type="ECO:0000313" key="3">
    <source>
        <dbReference type="Proteomes" id="UP001560045"/>
    </source>
</evidence>
<keyword evidence="3" id="KW-1185">Reference proteome</keyword>
<sequence>MPATLSVLVGAHPPERRASATSVWSAVRWRQRAGADPARTPSSADRR</sequence>
<proteinExistence type="predicted"/>
<protein>
    <submittedName>
        <fullName evidence="2">Uncharacterized protein</fullName>
    </submittedName>
</protein>
<feature type="region of interest" description="Disordered" evidence="1">
    <location>
        <begin position="1"/>
        <end position="24"/>
    </location>
</feature>
<evidence type="ECO:0000313" key="2">
    <source>
        <dbReference type="EMBL" id="MEX5716910.1"/>
    </source>
</evidence>
<comment type="caution">
    <text evidence="2">The sequence shown here is derived from an EMBL/GenBank/DDBJ whole genome shotgun (WGS) entry which is preliminary data.</text>
</comment>
<reference evidence="2 3" key="1">
    <citation type="submission" date="2024-06" db="EMBL/GenBank/DDBJ databases">
        <title>Draft genome sequence of Geodermatophilus badlandi, a novel member of the Geodermatophilaceae isolated from badland sedimentary rocks in the Red desert, Wyoming, USA.</title>
        <authorList>
            <person name="Ben Tekaya S."/>
            <person name="Nouioui I."/>
            <person name="Flores G.M."/>
            <person name="Shaal M.N."/>
            <person name="Bredoire F."/>
            <person name="Basile F."/>
            <person name="Van Diepen L."/>
            <person name="Ward N.L."/>
        </authorList>
    </citation>
    <scope>NUCLEOTIDE SEQUENCE [LARGE SCALE GENOMIC DNA]</scope>
    <source>
        <strain evidence="2 3">WL48A</strain>
    </source>
</reference>
<dbReference type="EMBL" id="JBFNXQ010000002">
    <property type="protein sequence ID" value="MEX5716910.1"/>
    <property type="molecule type" value="Genomic_DNA"/>
</dbReference>
<evidence type="ECO:0000256" key="1">
    <source>
        <dbReference type="SAM" id="MobiDB-lite"/>
    </source>
</evidence>
<gene>
    <name evidence="2" type="ORF">ABQ292_00840</name>
</gene>
<dbReference type="RefSeq" id="WP_369202259.1">
    <property type="nucleotide sequence ID" value="NZ_JBFNXQ010000002.1"/>
</dbReference>